<feature type="compositionally biased region" description="Low complexity" evidence="2">
    <location>
        <begin position="1596"/>
        <end position="1623"/>
    </location>
</feature>
<dbReference type="InterPro" id="IPR001005">
    <property type="entry name" value="SANT/Myb"/>
</dbReference>
<dbReference type="Pfam" id="PF07529">
    <property type="entry name" value="HSA"/>
    <property type="match status" value="1"/>
</dbReference>
<feature type="compositionally biased region" description="Polar residues" evidence="2">
    <location>
        <begin position="894"/>
        <end position="917"/>
    </location>
</feature>
<dbReference type="SMART" id="SM00717">
    <property type="entry name" value="SANT"/>
    <property type="match status" value="1"/>
</dbReference>
<feature type="compositionally biased region" description="Polar residues" evidence="2">
    <location>
        <begin position="848"/>
        <end position="867"/>
    </location>
</feature>
<evidence type="ECO:0000259" key="4">
    <source>
        <dbReference type="PROSITE" id="PS51204"/>
    </source>
</evidence>
<evidence type="ECO:0000256" key="2">
    <source>
        <dbReference type="SAM" id="MobiDB-lite"/>
    </source>
</evidence>
<feature type="domain" description="HSA" evidence="4">
    <location>
        <begin position="576"/>
        <end position="647"/>
    </location>
</feature>
<feature type="compositionally biased region" description="Low complexity" evidence="2">
    <location>
        <begin position="1788"/>
        <end position="1809"/>
    </location>
</feature>
<feature type="region of interest" description="Disordered" evidence="2">
    <location>
        <begin position="1280"/>
        <end position="1319"/>
    </location>
</feature>
<dbReference type="CDD" id="cd00167">
    <property type="entry name" value="SANT"/>
    <property type="match status" value="1"/>
</dbReference>
<feature type="region of interest" description="Disordered" evidence="2">
    <location>
        <begin position="848"/>
        <end position="868"/>
    </location>
</feature>
<feature type="region of interest" description="Disordered" evidence="2">
    <location>
        <begin position="1669"/>
        <end position="1730"/>
    </location>
</feature>
<sequence length="1899" mass="207139">MGGVIECGLGVDTKTSPHRVAIEKAQAELQQEFDSREERRRELEFLEKGGNPLDFKFIHGASISVQSTSHADQHGEPYFTSEAKGSLTLAASPHGDSLESSGRPIGLMGREPNTGDNLLLLDGENNKLLGERNTKHRGKRGSAALLEHSSQVDGCHNAKEADDSAIFRLGAKSQAYARRNRSRKSRDSTNLGLTDSGSRHGNKASNTSSYIAGPRGTSTKESLSRLEAEDHSVASISNLKVANLDGITKALVADDQADVQSHMVQNNNICTDMIIDVVPEGEKEIKICENLQGSDLYNQNSSIAEKAPRGSSSQSCDISGKGDSLSAGPLSVPLESNESKDTCSAGNINGLGSPDKTMTSFHEGDLSHKNSPEGTTNKNLSVDITNKSNFPNGTCKIENTDGDRIVTADGMSGGDCKDQMNFEGSMPDNRPSKENELPNADVPTSINASTSIKLNLHNSVVQMKDEACDSRVEMLNEVAPVTNSEPVKLNNEIICEPEKKMDNSISEICRKKASLLASSLVSSSSESPKVFLKGSAVLTTELQTSIVDQKKAHEEAILKEARIIEARIKRARDLPASNKYLERRQKCHWDFVLEEMTWMANDFMQERLWKTATASQVSQWIASCGRAKFEQVNIMRKQKYVARSLARAVLHFWHAAEVTCTGNGTIYAFHHECKSDTLRPSSVNEAKAGQTVQDYAVRYLKHYGSTSSHSVLVEAPTTPDCQNDSRILKISWEDQHKEESLFYKVPPGAMQAYREAMESQWIHYKKYSVHQDDCETSMCNSVAGGLRENVYEEDEAETGTYLLPGTFEVGLSSKLSHKKRKHVQQKSSVLRLNEGDFSYEPCLEGKSGNQPFMSNGKRTPSTFNVGSFPTKRVRTASRQRLVSPYPSGVIGSVPMTSKTDASSEDTSSFLDEQSSLHGGSMPRKNSGFETTMDFERQLPFDGNEISSKSKKKKKKPKHLGYRNSLNLGEPGILVVPGKGSSYERRLQADPVIQHEQKELVKKRMESQHFDSNGGTVYGQHASKKPKEVTQVTGSLPSPVASQMSNMSNSNKFIKIIANRDRARKNKAPKMAAGQSGSGSPWSNFEDQALVVLVHDMGPNWELVSDAINNTLQFKCIFRKPRDCKERHKFLMDKSAGDGADSAEDSGSSQPYPSTLPGIPKGSARQLFQRLQGPMEEDILKTHFEKIILLGQKLTSCSRQESKLITSAHNSHVVALSQVCPNNLSGGILTPLDLCESISPSPDVFPLAYQGPHTGSLSVPSHQPSMSPVLPTSAVSTVLQGSPGTVLSNSLPSASSPLNPSSRDSQRYSMTRPSGVPVDDSQRMQQYSQMLSGRTLQQSNMSLPGALPIGADRGVRMLPGASGMGMMPGMNRGMPMSRPSFQGISPPSMLNMVSTGNMISSGGHGVQNPVNVHPSVISSPGNSMMRPRDPLQMLRPGQNPEEHRHMMMQELQMQASQTNGQSVPPFSGISASFSNSIVPSSIQAFPVQQHQQSHQMLQQPHILGNPHHHPTQGTSHPNSLQQPYPNTMRASKERQLQHQMMPQTQHSGPNATSTTQNNSQISPQSQSCSPVTPVSSSQGQHKQQNISRNPPSGMSNQMTKQRQRQQVQHNQPRQQQQQRQQAQQPAKLMKGLGRGSMLIHHNISADASQVGGISTASKNQVSDKHMMQQGQGFFPGSSGLNSTLNQPGNQKNMYPHPLPQSTKQISPISDTCNQGSAQSSPSHNMLNPQQTPIASSISLPKQHQQPQQQRYLNQSQQSIQRIVLQQNRHMNSDGRMQSSTDQSQVAPIVTSSSVAPTDSSTSATVGSSATLWNPEPSYDKDAPNQTSNVVSSAPETLVGSEASVPSSSQSLLSHQLPGVSVHGHGRNVGGQWQQQQQPPPPPPQHQQEQQHSRHSDLGVG</sequence>
<feature type="compositionally biased region" description="Polar residues" evidence="2">
    <location>
        <begin position="1510"/>
        <end position="1528"/>
    </location>
</feature>
<dbReference type="GO" id="GO:0035267">
    <property type="term" value="C:NuA4 histone acetyltransferase complex"/>
    <property type="evidence" value="ECO:0007669"/>
    <property type="project" value="InterPro"/>
</dbReference>
<dbReference type="Proteomes" id="UP001327560">
    <property type="component" value="Chromosome 1"/>
</dbReference>
<keyword evidence="1" id="KW-0156">Chromatin regulator</keyword>
<evidence type="ECO:0000313" key="6">
    <source>
        <dbReference type="Proteomes" id="UP001327560"/>
    </source>
</evidence>
<evidence type="ECO:0000313" key="5">
    <source>
        <dbReference type="EMBL" id="WOK93485.1"/>
    </source>
</evidence>
<feature type="compositionally biased region" description="Polar residues" evidence="2">
    <location>
        <begin position="1571"/>
        <end position="1595"/>
    </location>
</feature>
<feature type="region of interest" description="Disordered" evidence="2">
    <location>
        <begin position="1134"/>
        <end position="1159"/>
    </location>
</feature>
<feature type="compositionally biased region" description="Basic residues" evidence="2">
    <location>
        <begin position="948"/>
        <end position="960"/>
    </location>
</feature>
<accession>A0AAQ3JS10</accession>
<name>A0AAQ3JS10_9LILI</name>
<feature type="region of interest" description="Disordered" evidence="2">
    <location>
        <begin position="1767"/>
        <end position="1899"/>
    </location>
</feature>
<dbReference type="PROSITE" id="PS51204">
    <property type="entry name" value="HSA"/>
    <property type="match status" value="1"/>
</dbReference>
<protein>
    <submittedName>
        <fullName evidence="5">Chromatin modification-related protein EAF1 B-like isoform X4</fullName>
    </submittedName>
</protein>
<feature type="compositionally biased region" description="Polar residues" evidence="2">
    <location>
        <begin position="1698"/>
        <end position="1730"/>
    </location>
</feature>
<feature type="compositionally biased region" description="Low complexity" evidence="2">
    <location>
        <begin position="1487"/>
        <end position="1500"/>
    </location>
</feature>
<reference evidence="5 6" key="1">
    <citation type="submission" date="2023-10" db="EMBL/GenBank/DDBJ databases">
        <title>Chromosome-scale genome assembly provides insights into flower coloration mechanisms of Canna indica.</title>
        <authorList>
            <person name="Li C."/>
        </authorList>
    </citation>
    <scope>NUCLEOTIDE SEQUENCE [LARGE SCALE GENOMIC DNA]</scope>
    <source>
        <tissue evidence="5">Flower</tissue>
    </source>
</reference>
<dbReference type="InterPro" id="IPR014012">
    <property type="entry name" value="HSA_dom"/>
</dbReference>
<dbReference type="SMART" id="SM00573">
    <property type="entry name" value="HSA"/>
    <property type="match status" value="1"/>
</dbReference>
<feature type="region of interest" description="Disordered" evidence="2">
    <location>
        <begin position="303"/>
        <end position="379"/>
    </location>
</feature>
<feature type="domain" description="Myb-like" evidence="3">
    <location>
        <begin position="1079"/>
        <end position="1131"/>
    </location>
</feature>
<feature type="compositionally biased region" description="Polar residues" evidence="2">
    <location>
        <begin position="1822"/>
        <end position="1833"/>
    </location>
</feature>
<feature type="compositionally biased region" description="Low complexity" evidence="2">
    <location>
        <begin position="1836"/>
        <end position="1857"/>
    </location>
</feature>
<feature type="compositionally biased region" description="Polar residues" evidence="2">
    <location>
        <begin position="203"/>
        <end position="220"/>
    </location>
</feature>
<dbReference type="PANTHER" id="PTHR46774">
    <property type="entry name" value="CHROMATIN MODIFICATION-RELATED PROTEIN EAF1 A-RELATED"/>
    <property type="match status" value="1"/>
</dbReference>
<keyword evidence="6" id="KW-1185">Reference proteome</keyword>
<dbReference type="PANTHER" id="PTHR46774:SF3">
    <property type="entry name" value="CHROMATIN MODIFICATION-RELATED PROTEIN EAF1 A-RELATED"/>
    <property type="match status" value="1"/>
</dbReference>
<organism evidence="5 6">
    <name type="scientific">Canna indica</name>
    <name type="common">Indian-shot</name>
    <dbReference type="NCBI Taxonomy" id="4628"/>
    <lineage>
        <taxon>Eukaryota</taxon>
        <taxon>Viridiplantae</taxon>
        <taxon>Streptophyta</taxon>
        <taxon>Embryophyta</taxon>
        <taxon>Tracheophyta</taxon>
        <taxon>Spermatophyta</taxon>
        <taxon>Magnoliopsida</taxon>
        <taxon>Liliopsida</taxon>
        <taxon>Zingiberales</taxon>
        <taxon>Cannaceae</taxon>
        <taxon>Canna</taxon>
    </lineage>
</organism>
<evidence type="ECO:0000259" key="3">
    <source>
        <dbReference type="PROSITE" id="PS50090"/>
    </source>
</evidence>
<dbReference type="Pfam" id="PF13921">
    <property type="entry name" value="Myb_DNA-bind_6"/>
    <property type="match status" value="1"/>
</dbReference>
<dbReference type="PROSITE" id="PS50090">
    <property type="entry name" value="MYB_LIKE"/>
    <property type="match status" value="1"/>
</dbReference>
<evidence type="ECO:0000256" key="1">
    <source>
        <dbReference type="ARBA" id="ARBA00022853"/>
    </source>
</evidence>
<feature type="region of interest" description="Disordered" evidence="2">
    <location>
        <begin position="884"/>
        <end position="963"/>
    </location>
</feature>
<dbReference type="InterPro" id="IPR044798">
    <property type="entry name" value="EAF1A/B"/>
</dbReference>
<feature type="compositionally biased region" description="Polar residues" evidence="2">
    <location>
        <begin position="1767"/>
        <end position="1784"/>
    </location>
</feature>
<feature type="compositionally biased region" description="Low complexity" evidence="2">
    <location>
        <begin position="1548"/>
        <end position="1569"/>
    </location>
</feature>
<dbReference type="GO" id="GO:0006325">
    <property type="term" value="P:chromatin organization"/>
    <property type="evidence" value="ECO:0007669"/>
    <property type="project" value="UniProtKB-KW"/>
</dbReference>
<gene>
    <name evidence="5" type="ORF">Cni_G02183</name>
</gene>
<dbReference type="EMBL" id="CP136890">
    <property type="protein sequence ID" value="WOK93485.1"/>
    <property type="molecule type" value="Genomic_DNA"/>
</dbReference>
<proteinExistence type="predicted"/>
<feature type="compositionally biased region" description="Basic and acidic residues" evidence="2">
    <location>
        <begin position="362"/>
        <end position="371"/>
    </location>
</feature>
<feature type="compositionally biased region" description="Basic and acidic residues" evidence="2">
    <location>
        <begin position="1887"/>
        <end position="1899"/>
    </location>
</feature>
<feature type="compositionally biased region" description="Polar residues" evidence="2">
    <location>
        <begin position="1536"/>
        <end position="1547"/>
    </location>
</feature>
<feature type="compositionally biased region" description="Low complexity" evidence="2">
    <location>
        <begin position="1669"/>
        <end position="1678"/>
    </location>
</feature>
<feature type="compositionally biased region" description="Polar residues" evidence="2">
    <location>
        <begin position="1679"/>
        <end position="1691"/>
    </location>
</feature>
<dbReference type="Gene3D" id="1.10.10.60">
    <property type="entry name" value="Homeodomain-like"/>
    <property type="match status" value="1"/>
</dbReference>
<feature type="region of interest" description="Disordered" evidence="2">
    <location>
        <begin position="175"/>
        <end position="220"/>
    </location>
</feature>
<feature type="region of interest" description="Disordered" evidence="2">
    <location>
        <begin position="1484"/>
        <end position="1626"/>
    </location>
</feature>
<feature type="compositionally biased region" description="Low complexity" evidence="2">
    <location>
        <begin position="1286"/>
        <end position="1301"/>
    </location>
</feature>
<feature type="compositionally biased region" description="Low complexity" evidence="2">
    <location>
        <begin position="1136"/>
        <end position="1148"/>
    </location>
</feature>